<organism evidence="5 6">
    <name type="scientific">Bifidobacterium adolescentis</name>
    <dbReference type="NCBI Taxonomy" id="1680"/>
    <lineage>
        <taxon>Bacteria</taxon>
        <taxon>Bacillati</taxon>
        <taxon>Actinomycetota</taxon>
        <taxon>Actinomycetes</taxon>
        <taxon>Bifidobacteriales</taxon>
        <taxon>Bifidobacteriaceae</taxon>
        <taxon>Bifidobacterium</taxon>
    </lineage>
</organism>
<evidence type="ECO:0000256" key="1">
    <source>
        <dbReference type="ARBA" id="ARBA00007358"/>
    </source>
</evidence>
<dbReference type="GO" id="GO:0046872">
    <property type="term" value="F:metal ion binding"/>
    <property type="evidence" value="ECO:0007669"/>
    <property type="project" value="InterPro"/>
</dbReference>
<feature type="domain" description="Alcohol dehydrogenase iron-type/glycerol dehydrogenase GldA" evidence="3">
    <location>
        <begin position="9"/>
        <end position="177"/>
    </location>
</feature>
<evidence type="ECO:0000313" key="6">
    <source>
        <dbReference type="Proteomes" id="UP000193179"/>
    </source>
</evidence>
<reference evidence="5" key="2">
    <citation type="submission" date="2023-09" db="EMBL/GenBank/DDBJ databases">
        <title>Ecological and genomic based identification of the Bifidobacterium adolescentis prototype of the healthy human gut microbiota.</title>
        <authorList>
            <person name="Lugli G.A."/>
            <person name="Argentini C."/>
            <person name="Tarracchini C."/>
            <person name="Fontana F."/>
            <person name="Alessandri G."/>
            <person name="Mancabelli L."/>
            <person name="Milani C."/>
            <person name="Turroni F."/>
            <person name="Ventura M."/>
        </authorList>
    </citation>
    <scope>NUCLEOTIDE SEQUENCE</scope>
    <source>
        <strain evidence="5">703B</strain>
    </source>
</reference>
<sequence>MLNVKMLQPVKVVCTDDLGETLTQICQTEGYERPLVVTDSFVGTMPLVVKAIDKLESAGVSVAMFNEVKPDPLSGTVAAGVAAFADHQADSLIAIGGGSSMDVARGINIVRVNGGSIIDYTDPAKPIAHCGGMIAVPTTAGTGSEMSNALVVTDEETGRKLAVLADPAVSEYAVLNPDLMLTLPPKMTIACGLDAFCHAAEGYLSNLASPVTDAICEKVMFLLYNYLPRAVANGQDREARERVMVASTLAGWMLNNAGTIAGHSIAHVLGAKYHIVHGEAVGYALPAVMEFVAPVRGKKVREIGQILGAVFPQDAPNEQVAIIASRAFKDFRDRMLGLHPFEDYGISEQELLGNAQAVVDERFAGNTPRTIDLAVAQKLLSEFGKR</sequence>
<gene>
    <name evidence="5" type="ORF">B0703_02815</name>
</gene>
<dbReference type="PANTHER" id="PTHR11496:SF102">
    <property type="entry name" value="ALCOHOL DEHYDROGENASE 4"/>
    <property type="match status" value="1"/>
</dbReference>
<dbReference type="FunFam" id="3.40.50.1970:FF:000003">
    <property type="entry name" value="Alcohol dehydrogenase, iron-containing"/>
    <property type="match status" value="1"/>
</dbReference>
<evidence type="ECO:0000313" key="5">
    <source>
        <dbReference type="EMBL" id="WNE85873.1"/>
    </source>
</evidence>
<dbReference type="PANTHER" id="PTHR11496">
    <property type="entry name" value="ALCOHOL DEHYDROGENASE"/>
    <property type="match status" value="1"/>
</dbReference>
<dbReference type="EMBL" id="CP133648">
    <property type="protein sequence ID" value="WNE85873.1"/>
    <property type="molecule type" value="Genomic_DNA"/>
</dbReference>
<dbReference type="InterPro" id="IPR001670">
    <property type="entry name" value="ADH_Fe/GldA"/>
</dbReference>
<feature type="domain" description="Fe-containing alcohol dehydrogenase-like C-terminal" evidence="4">
    <location>
        <begin position="188"/>
        <end position="380"/>
    </location>
</feature>
<dbReference type="Pfam" id="PF25137">
    <property type="entry name" value="ADH_Fe_C"/>
    <property type="match status" value="1"/>
</dbReference>
<dbReference type="Proteomes" id="UP000193179">
    <property type="component" value="Chromosome"/>
</dbReference>
<dbReference type="InterPro" id="IPR056798">
    <property type="entry name" value="ADH_Fe_C"/>
</dbReference>
<dbReference type="Gene3D" id="1.20.1090.10">
    <property type="entry name" value="Dehydroquinate synthase-like - alpha domain"/>
    <property type="match status" value="1"/>
</dbReference>
<dbReference type="Pfam" id="PF00465">
    <property type="entry name" value="Fe-ADH"/>
    <property type="match status" value="1"/>
</dbReference>
<dbReference type="SUPFAM" id="SSF56796">
    <property type="entry name" value="Dehydroquinate synthase-like"/>
    <property type="match status" value="1"/>
</dbReference>
<accession>A0AAF0VDA3</accession>
<evidence type="ECO:0000259" key="3">
    <source>
        <dbReference type="Pfam" id="PF00465"/>
    </source>
</evidence>
<dbReference type="GO" id="GO:0004022">
    <property type="term" value="F:alcohol dehydrogenase (NAD+) activity"/>
    <property type="evidence" value="ECO:0007669"/>
    <property type="project" value="UniProtKB-ARBA"/>
</dbReference>
<reference evidence="5" key="1">
    <citation type="journal article" date="2016" name="Sci. Rep.">
        <title>Evaluation of genetic diversity among strains of the human gut commensal Bifidobacterium adolescentis.</title>
        <authorList>
            <person name="Duranti S."/>
            <person name="Milani C."/>
            <person name="Lugli G.A."/>
            <person name="Mancabelli L."/>
            <person name="Turroni F."/>
            <person name="Ferrario C."/>
            <person name="Mangifesta M."/>
            <person name="Viappiani A."/>
            <person name="Sanchez B."/>
            <person name="Margolles A."/>
            <person name="van Sinderen D."/>
            <person name="Ventura M."/>
        </authorList>
    </citation>
    <scope>NUCLEOTIDE SEQUENCE</scope>
    <source>
        <strain evidence="5">703B</strain>
    </source>
</reference>
<proteinExistence type="inferred from homology"/>
<dbReference type="InterPro" id="IPR039697">
    <property type="entry name" value="Alcohol_dehydrogenase_Fe"/>
</dbReference>
<dbReference type="AlphaFoldDB" id="A0AAF0VDA3"/>
<evidence type="ECO:0000256" key="2">
    <source>
        <dbReference type="ARBA" id="ARBA00023002"/>
    </source>
</evidence>
<name>A0AAF0VDA3_BIFAD</name>
<comment type="similarity">
    <text evidence="1">Belongs to the iron-containing alcohol dehydrogenase family.</text>
</comment>
<protein>
    <submittedName>
        <fullName evidence="5">Iron-containing alcohol dehydrogenase</fullName>
    </submittedName>
</protein>
<dbReference type="RefSeq" id="WP_085345859.1">
    <property type="nucleotide sequence ID" value="NZ_CP133648.1"/>
</dbReference>
<evidence type="ECO:0000259" key="4">
    <source>
        <dbReference type="Pfam" id="PF25137"/>
    </source>
</evidence>
<keyword evidence="2" id="KW-0560">Oxidoreductase</keyword>
<dbReference type="Gene3D" id="3.40.50.1970">
    <property type="match status" value="1"/>
</dbReference>
<dbReference type="CDD" id="cd14863">
    <property type="entry name" value="Fe-ADH-like"/>
    <property type="match status" value="1"/>
</dbReference>